<feature type="domain" description="Gnk2-homologous" evidence="23">
    <location>
        <begin position="141"/>
        <end position="246"/>
    </location>
</feature>
<evidence type="ECO:0000256" key="18">
    <source>
        <dbReference type="PROSITE-ProRule" id="PRU10141"/>
    </source>
</evidence>
<dbReference type="GO" id="GO:0004674">
    <property type="term" value="F:protein serine/threonine kinase activity"/>
    <property type="evidence" value="ECO:0007669"/>
    <property type="project" value="UniProtKB-KW"/>
</dbReference>
<evidence type="ECO:0000256" key="20">
    <source>
        <dbReference type="SAM" id="Phobius"/>
    </source>
</evidence>
<feature type="chain" id="PRO_5042896850" description="non-specific serine/threonine protein kinase" evidence="21">
    <location>
        <begin position="30"/>
        <end position="496"/>
    </location>
</feature>
<evidence type="ECO:0000313" key="24">
    <source>
        <dbReference type="EMBL" id="WVZ03867.1"/>
    </source>
</evidence>
<evidence type="ECO:0000313" key="25">
    <source>
        <dbReference type="Proteomes" id="UP001374535"/>
    </source>
</evidence>
<evidence type="ECO:0000256" key="5">
    <source>
        <dbReference type="ARBA" id="ARBA00022692"/>
    </source>
</evidence>
<comment type="similarity">
    <text evidence="19">Belongs to the protein kinase superfamily.</text>
</comment>
<keyword evidence="15" id="KW-0325">Glycoprotein</keyword>
<evidence type="ECO:0000256" key="11">
    <source>
        <dbReference type="ARBA" id="ARBA00022989"/>
    </source>
</evidence>
<evidence type="ECO:0000256" key="2">
    <source>
        <dbReference type="ARBA" id="ARBA00012513"/>
    </source>
</evidence>
<keyword evidence="13" id="KW-1015">Disulfide bond</keyword>
<keyword evidence="10 18" id="KW-0067">ATP-binding</keyword>
<proteinExistence type="inferred from homology"/>
<organism evidence="24 25">
    <name type="scientific">Vigna mungo</name>
    <name type="common">Black gram</name>
    <name type="synonym">Phaseolus mungo</name>
    <dbReference type="NCBI Taxonomy" id="3915"/>
    <lineage>
        <taxon>Eukaryota</taxon>
        <taxon>Viridiplantae</taxon>
        <taxon>Streptophyta</taxon>
        <taxon>Embryophyta</taxon>
        <taxon>Tracheophyta</taxon>
        <taxon>Spermatophyta</taxon>
        <taxon>Magnoliopsida</taxon>
        <taxon>eudicotyledons</taxon>
        <taxon>Gunneridae</taxon>
        <taxon>Pentapetalae</taxon>
        <taxon>rosids</taxon>
        <taxon>fabids</taxon>
        <taxon>Fabales</taxon>
        <taxon>Fabaceae</taxon>
        <taxon>Papilionoideae</taxon>
        <taxon>50 kb inversion clade</taxon>
        <taxon>NPAAA clade</taxon>
        <taxon>indigoferoid/millettioid clade</taxon>
        <taxon>Phaseoleae</taxon>
        <taxon>Vigna</taxon>
    </lineage>
</organism>
<dbReference type="InterPro" id="IPR011009">
    <property type="entry name" value="Kinase-like_dom_sf"/>
</dbReference>
<dbReference type="InterPro" id="IPR008271">
    <property type="entry name" value="Ser/Thr_kinase_AS"/>
</dbReference>
<dbReference type="SUPFAM" id="SSF56112">
    <property type="entry name" value="Protein kinase-like (PK-like)"/>
    <property type="match status" value="1"/>
</dbReference>
<dbReference type="Pfam" id="PF01657">
    <property type="entry name" value="Stress-antifung"/>
    <property type="match status" value="2"/>
</dbReference>
<keyword evidence="7" id="KW-0677">Repeat</keyword>
<evidence type="ECO:0000259" key="23">
    <source>
        <dbReference type="PROSITE" id="PS51473"/>
    </source>
</evidence>
<dbReference type="Proteomes" id="UP001374535">
    <property type="component" value="Chromosome 7"/>
</dbReference>
<dbReference type="GO" id="GO:0005886">
    <property type="term" value="C:plasma membrane"/>
    <property type="evidence" value="ECO:0007669"/>
    <property type="project" value="TreeGrafter"/>
</dbReference>
<keyword evidence="4" id="KW-0808">Transferase</keyword>
<evidence type="ECO:0000256" key="6">
    <source>
        <dbReference type="ARBA" id="ARBA00022729"/>
    </source>
</evidence>
<evidence type="ECO:0000256" key="14">
    <source>
        <dbReference type="ARBA" id="ARBA00023170"/>
    </source>
</evidence>
<evidence type="ECO:0000259" key="22">
    <source>
        <dbReference type="PROSITE" id="PS50011"/>
    </source>
</evidence>
<comment type="catalytic activity">
    <reaction evidence="17">
        <text>L-seryl-[protein] + ATP = O-phospho-L-seryl-[protein] + ADP + H(+)</text>
        <dbReference type="Rhea" id="RHEA:17989"/>
        <dbReference type="Rhea" id="RHEA-COMP:9863"/>
        <dbReference type="Rhea" id="RHEA-COMP:11604"/>
        <dbReference type="ChEBI" id="CHEBI:15378"/>
        <dbReference type="ChEBI" id="CHEBI:29999"/>
        <dbReference type="ChEBI" id="CHEBI:30616"/>
        <dbReference type="ChEBI" id="CHEBI:83421"/>
        <dbReference type="ChEBI" id="CHEBI:456216"/>
        <dbReference type="EC" id="2.7.11.1"/>
    </reaction>
</comment>
<dbReference type="PANTHER" id="PTHR27002:SF970">
    <property type="entry name" value="CYSTEINE-RICH RECEPTOR-LIKE KINASE"/>
    <property type="match status" value="1"/>
</dbReference>
<evidence type="ECO:0000256" key="8">
    <source>
        <dbReference type="ARBA" id="ARBA00022741"/>
    </source>
</evidence>
<evidence type="ECO:0000256" key="17">
    <source>
        <dbReference type="ARBA" id="ARBA00048679"/>
    </source>
</evidence>
<protein>
    <recommendedName>
        <fullName evidence="2">non-specific serine/threonine protein kinase</fullName>
        <ecNumber evidence="2">2.7.11.1</ecNumber>
    </recommendedName>
</protein>
<sequence>MMGTQLIVRSICFGFLLSLSFSSFSFTKAQTPIYQVSDCQTKTQEPLTTAYKSNLEIILSWMSSDAATSKGYNYTSIGNKNTVYGLYNCRGDVVGYFCQFCVSNAAREIPQHCPNRVSAMVWYDFCILKYSNENFFGKIHTHPTWHAVGTKNISNKEETKKGKDFMRSLIRKATVETSMLYYMDAFNLSFTQSRYGMVQCTKDLTNDGCRECLEDMLAEVRKFCQQKLGWFIWSGTCMIKYDDYMFYLLNNQTSSIPVSNPETDKHGGKKRSKILIISFSVMGSTILLCLGAYFFWYRRRDGIRLSSFHKIQTEETLNTDLPIVPLITIIQSTDNFSEASKLGEGGFGSVYKGTLPDGRQIAVKRLSEFSGQGSEEFNNEVMFIAKLQHRNLVRLYACCLEENEKILVYEYMPNSSLYFHLFGMFSDCFNASLVKVPKQEVFYTFMRTLDSVIHRDLKASNVLLDHDMNPKISDFGLAKAFEIGQNQANTKRVMGT</sequence>
<evidence type="ECO:0000256" key="21">
    <source>
        <dbReference type="SAM" id="SignalP"/>
    </source>
</evidence>
<evidence type="ECO:0000256" key="4">
    <source>
        <dbReference type="ARBA" id="ARBA00022679"/>
    </source>
</evidence>
<dbReference type="PANTHER" id="PTHR27002">
    <property type="entry name" value="RECEPTOR-LIKE SERINE/THREONINE-PROTEIN KINASE SD1-8"/>
    <property type="match status" value="1"/>
</dbReference>
<dbReference type="InterPro" id="IPR002902">
    <property type="entry name" value="GNK2"/>
</dbReference>
<dbReference type="SMART" id="SM00220">
    <property type="entry name" value="S_TKc"/>
    <property type="match status" value="1"/>
</dbReference>
<keyword evidence="14" id="KW-0675">Receptor</keyword>
<dbReference type="PROSITE" id="PS00107">
    <property type="entry name" value="PROTEIN_KINASE_ATP"/>
    <property type="match status" value="1"/>
</dbReference>
<name>A0AAQ3N6Q5_VIGMU</name>
<keyword evidence="3 19" id="KW-0723">Serine/threonine-protein kinase</keyword>
<accession>A0AAQ3N6Q5</accession>
<keyword evidence="6 21" id="KW-0732">Signal</keyword>
<dbReference type="GO" id="GO:0005524">
    <property type="term" value="F:ATP binding"/>
    <property type="evidence" value="ECO:0007669"/>
    <property type="project" value="UniProtKB-UniRule"/>
</dbReference>
<dbReference type="AlphaFoldDB" id="A0AAQ3N6Q5"/>
<dbReference type="PROSITE" id="PS51473">
    <property type="entry name" value="GNK2"/>
    <property type="match status" value="2"/>
</dbReference>
<dbReference type="PROSITE" id="PS00108">
    <property type="entry name" value="PROTEIN_KINASE_ST"/>
    <property type="match status" value="1"/>
</dbReference>
<gene>
    <name evidence="24" type="ORF">V8G54_024673</name>
</gene>
<feature type="domain" description="Gnk2-homologous" evidence="23">
    <location>
        <begin position="32"/>
        <end position="135"/>
    </location>
</feature>
<keyword evidence="12 20" id="KW-0472">Membrane</keyword>
<dbReference type="InterPro" id="IPR017441">
    <property type="entry name" value="Protein_kinase_ATP_BS"/>
</dbReference>
<evidence type="ECO:0000256" key="7">
    <source>
        <dbReference type="ARBA" id="ARBA00022737"/>
    </source>
</evidence>
<dbReference type="Gene3D" id="3.30.430.20">
    <property type="entry name" value="Gnk2 domain, C-X8-C-X2-C motif"/>
    <property type="match status" value="2"/>
</dbReference>
<feature type="binding site" evidence="18">
    <location>
        <position position="364"/>
    </location>
    <ligand>
        <name>ATP</name>
        <dbReference type="ChEBI" id="CHEBI:30616"/>
    </ligand>
</feature>
<evidence type="ECO:0000256" key="9">
    <source>
        <dbReference type="ARBA" id="ARBA00022777"/>
    </source>
</evidence>
<evidence type="ECO:0000256" key="1">
    <source>
        <dbReference type="ARBA" id="ARBA00004167"/>
    </source>
</evidence>
<dbReference type="EMBL" id="CP144694">
    <property type="protein sequence ID" value="WVZ03867.1"/>
    <property type="molecule type" value="Genomic_DNA"/>
</dbReference>
<keyword evidence="11 20" id="KW-1133">Transmembrane helix</keyword>
<dbReference type="Gene3D" id="1.10.510.10">
    <property type="entry name" value="Transferase(Phosphotransferase) domain 1"/>
    <property type="match status" value="1"/>
</dbReference>
<comment type="subcellular location">
    <subcellularLocation>
        <location evidence="1">Membrane</location>
        <topology evidence="1">Single-pass membrane protein</topology>
    </subcellularLocation>
</comment>
<evidence type="ECO:0000256" key="19">
    <source>
        <dbReference type="RuleBase" id="RU000304"/>
    </source>
</evidence>
<dbReference type="EC" id="2.7.11.1" evidence="2"/>
<evidence type="ECO:0000256" key="16">
    <source>
        <dbReference type="ARBA" id="ARBA00047899"/>
    </source>
</evidence>
<evidence type="ECO:0000256" key="13">
    <source>
        <dbReference type="ARBA" id="ARBA00023157"/>
    </source>
</evidence>
<keyword evidence="8 18" id="KW-0547">Nucleotide-binding</keyword>
<dbReference type="InterPro" id="IPR000719">
    <property type="entry name" value="Prot_kinase_dom"/>
</dbReference>
<dbReference type="FunFam" id="3.30.430.20:FF:000009">
    <property type="entry name" value="Cysteine-rich receptor-like protein kinase 28"/>
    <property type="match status" value="1"/>
</dbReference>
<dbReference type="CDD" id="cd23509">
    <property type="entry name" value="Gnk2-like"/>
    <property type="match status" value="2"/>
</dbReference>
<evidence type="ECO:0000256" key="3">
    <source>
        <dbReference type="ARBA" id="ARBA00022527"/>
    </source>
</evidence>
<dbReference type="Pfam" id="PF00069">
    <property type="entry name" value="Pkinase"/>
    <property type="match status" value="1"/>
</dbReference>
<feature type="signal peptide" evidence="21">
    <location>
        <begin position="1"/>
        <end position="29"/>
    </location>
</feature>
<dbReference type="Gene3D" id="3.30.200.20">
    <property type="entry name" value="Phosphorylase Kinase, domain 1"/>
    <property type="match status" value="1"/>
</dbReference>
<keyword evidence="9" id="KW-0418">Kinase</keyword>
<keyword evidence="5 20" id="KW-0812">Transmembrane</keyword>
<reference evidence="24 25" key="1">
    <citation type="journal article" date="2023" name="Life. Sci Alliance">
        <title>Evolutionary insights into 3D genome organization and epigenetic landscape of Vigna mungo.</title>
        <authorList>
            <person name="Junaid A."/>
            <person name="Singh B."/>
            <person name="Bhatia S."/>
        </authorList>
    </citation>
    <scope>NUCLEOTIDE SEQUENCE [LARGE SCALE GENOMIC DNA]</scope>
    <source>
        <strain evidence="24">Urdbean</strain>
    </source>
</reference>
<dbReference type="PROSITE" id="PS50011">
    <property type="entry name" value="PROTEIN_KINASE_DOM"/>
    <property type="match status" value="1"/>
</dbReference>
<evidence type="ECO:0000256" key="10">
    <source>
        <dbReference type="ARBA" id="ARBA00022840"/>
    </source>
</evidence>
<feature type="domain" description="Protein kinase" evidence="22">
    <location>
        <begin position="336"/>
        <end position="496"/>
    </location>
</feature>
<comment type="catalytic activity">
    <reaction evidence="16">
        <text>L-threonyl-[protein] + ATP = O-phospho-L-threonyl-[protein] + ADP + H(+)</text>
        <dbReference type="Rhea" id="RHEA:46608"/>
        <dbReference type="Rhea" id="RHEA-COMP:11060"/>
        <dbReference type="Rhea" id="RHEA-COMP:11605"/>
        <dbReference type="ChEBI" id="CHEBI:15378"/>
        <dbReference type="ChEBI" id="CHEBI:30013"/>
        <dbReference type="ChEBI" id="CHEBI:30616"/>
        <dbReference type="ChEBI" id="CHEBI:61977"/>
        <dbReference type="ChEBI" id="CHEBI:456216"/>
        <dbReference type="EC" id="2.7.11.1"/>
    </reaction>
</comment>
<dbReference type="FunFam" id="3.30.200.20:FF:000195">
    <property type="entry name" value="G-type lectin S-receptor-like serine/threonine-protein kinase"/>
    <property type="match status" value="1"/>
</dbReference>
<dbReference type="InterPro" id="IPR038408">
    <property type="entry name" value="GNK2_sf"/>
</dbReference>
<dbReference type="FunFam" id="3.30.430.20:FF:000016">
    <property type="entry name" value="Cysteine-rich receptor-like protein kinase 10"/>
    <property type="match status" value="1"/>
</dbReference>
<evidence type="ECO:0000256" key="15">
    <source>
        <dbReference type="ARBA" id="ARBA00023180"/>
    </source>
</evidence>
<keyword evidence="25" id="KW-1185">Reference proteome</keyword>
<feature type="transmembrane region" description="Helical" evidence="20">
    <location>
        <begin position="274"/>
        <end position="296"/>
    </location>
</feature>
<evidence type="ECO:0000256" key="12">
    <source>
        <dbReference type="ARBA" id="ARBA00023136"/>
    </source>
</evidence>